<organism evidence="1 2">
    <name type="scientific">Cellulomonas fimi (strain ATCC 484 / DSM 20113 / JCM 1341 / CCUG 24087 / LMG 16345 / NBRC 15513 / NCIMB 8980 / NCTC 7547 / NRS-133)</name>
    <dbReference type="NCBI Taxonomy" id="590998"/>
    <lineage>
        <taxon>Bacteria</taxon>
        <taxon>Bacillati</taxon>
        <taxon>Actinomycetota</taxon>
        <taxon>Actinomycetes</taxon>
        <taxon>Micrococcales</taxon>
        <taxon>Cellulomonadaceae</taxon>
        <taxon>Cellulomonas</taxon>
    </lineage>
</organism>
<evidence type="ECO:0000313" key="1">
    <source>
        <dbReference type="EMBL" id="AEE46694.1"/>
    </source>
</evidence>
<protein>
    <submittedName>
        <fullName evidence="1">Uncharacterized protein</fullName>
    </submittedName>
</protein>
<proteinExistence type="predicted"/>
<dbReference type="EMBL" id="CP002666">
    <property type="protein sequence ID" value="AEE46694.1"/>
    <property type="molecule type" value="Genomic_DNA"/>
</dbReference>
<name>F4H588_CELFA</name>
<dbReference type="HOGENOM" id="CLU_2300741_0_0_11"/>
<sequence>MSATIYGLNGTSWNGSKGVFFWLLQSMAARTSSPSLAARLRELDSANLHWLDLEDFSRAEHDELIHLLHETPPIARREFAHRPDGKTYVEDQLDALLLLE</sequence>
<gene>
    <name evidence="1" type="ordered locus">Celf_2569</name>
</gene>
<dbReference type="STRING" id="590998.Celf_2569"/>
<keyword evidence="2" id="KW-1185">Reference proteome</keyword>
<reference evidence="1 2" key="1">
    <citation type="submission" date="2011-04" db="EMBL/GenBank/DDBJ databases">
        <title>Complete sequence of Cellulomonas fimi ATCC 484.</title>
        <authorList>
            <consortium name="US DOE Joint Genome Institute"/>
            <person name="Lucas S."/>
            <person name="Han J."/>
            <person name="Lapidus A."/>
            <person name="Cheng J.-F."/>
            <person name="Goodwin L."/>
            <person name="Pitluck S."/>
            <person name="Peters L."/>
            <person name="Chertkov O."/>
            <person name="Detter J.C."/>
            <person name="Han C."/>
            <person name="Tapia R."/>
            <person name="Land M."/>
            <person name="Hauser L."/>
            <person name="Kyrpides N."/>
            <person name="Ivanova N."/>
            <person name="Ovchinnikova G."/>
            <person name="Pagani I."/>
            <person name="Mead D."/>
            <person name="Brumm P."/>
            <person name="Woyke T."/>
        </authorList>
    </citation>
    <scope>NUCLEOTIDE SEQUENCE [LARGE SCALE GENOMIC DNA]</scope>
    <source>
        <strain evidence="2">ATCC 484 / DSM 20113 / JCM 1341 / NBRC 15513 / NCIMB 8980 / NCTC 7547</strain>
    </source>
</reference>
<evidence type="ECO:0000313" key="2">
    <source>
        <dbReference type="Proteomes" id="UP000008460"/>
    </source>
</evidence>
<accession>F4H588</accession>
<dbReference type="Proteomes" id="UP000008460">
    <property type="component" value="Chromosome"/>
</dbReference>
<dbReference type="KEGG" id="cfi:Celf_2569"/>
<dbReference type="AlphaFoldDB" id="F4H588"/>
<dbReference type="RefSeq" id="WP_013771720.1">
    <property type="nucleotide sequence ID" value="NC_015514.1"/>
</dbReference>